<reference evidence="3 4" key="1">
    <citation type="journal article" date="2015" name="Microbiome">
        <title>Genomic resolution of linkages in carbon, nitrogen, and sulfur cycling among widespread estuary sediment bacteria.</title>
        <authorList>
            <person name="Baker B.J."/>
            <person name="Lazar C.S."/>
            <person name="Teske A.P."/>
            <person name="Dick G.J."/>
        </authorList>
    </citation>
    <scope>NUCLEOTIDE SEQUENCE [LARGE SCALE GENOMIC DNA]</scope>
    <source>
        <strain evidence="3">DG_56</strain>
    </source>
</reference>
<evidence type="ECO:0000313" key="4">
    <source>
        <dbReference type="Proteomes" id="UP000052020"/>
    </source>
</evidence>
<gene>
    <name evidence="3" type="ORF">AMK68_04260</name>
</gene>
<evidence type="ECO:0000256" key="1">
    <source>
        <dbReference type="SAM" id="Coils"/>
    </source>
</evidence>
<dbReference type="InterPro" id="IPR025642">
    <property type="entry name" value="DUF4342"/>
</dbReference>
<comment type="caution">
    <text evidence="3">The sequence shown here is derived from an EMBL/GenBank/DDBJ whole genome shotgun (WGS) entry which is preliminary data.</text>
</comment>
<sequence length="126" mass="13891">MSNDEMRLIDELRQRLEATYEEAADALREANGDIVQALAVIERRRRDRGEGLVSISNELIDEIKRLASEGAARRVRVKLGERPVAEISVTFGQAAAVVLSVAALLLSKIVIEVIREPVEEPEQASA</sequence>
<name>A0A0S7XKJ5_9BACT</name>
<dbReference type="Pfam" id="PF14242">
    <property type="entry name" value="DUF4342"/>
    <property type="match status" value="1"/>
</dbReference>
<dbReference type="EMBL" id="LIZY01000094">
    <property type="protein sequence ID" value="KPJ63021.1"/>
    <property type="molecule type" value="Genomic_DNA"/>
</dbReference>
<keyword evidence="1" id="KW-0175">Coiled coil</keyword>
<dbReference type="SUPFAM" id="SSF46934">
    <property type="entry name" value="UBA-like"/>
    <property type="match status" value="1"/>
</dbReference>
<dbReference type="AlphaFoldDB" id="A0A0S7XKJ5"/>
<evidence type="ECO:0000259" key="2">
    <source>
        <dbReference type="Pfam" id="PF14242"/>
    </source>
</evidence>
<protein>
    <recommendedName>
        <fullName evidence="2">DUF4342 domain-containing protein</fullName>
    </recommendedName>
</protein>
<organism evidence="3 4">
    <name type="scientific">candidate division KD3-62 bacterium DG_56</name>
    <dbReference type="NCBI Taxonomy" id="1704032"/>
    <lineage>
        <taxon>Bacteria</taxon>
        <taxon>candidate division KD3-62</taxon>
    </lineage>
</organism>
<evidence type="ECO:0000313" key="3">
    <source>
        <dbReference type="EMBL" id="KPJ63021.1"/>
    </source>
</evidence>
<feature type="domain" description="DUF4342" evidence="2">
    <location>
        <begin position="56"/>
        <end position="108"/>
    </location>
</feature>
<feature type="coiled-coil region" evidence="1">
    <location>
        <begin position="2"/>
        <end position="33"/>
    </location>
</feature>
<accession>A0A0S7XKJ5</accession>
<dbReference type="InterPro" id="IPR009060">
    <property type="entry name" value="UBA-like_sf"/>
</dbReference>
<dbReference type="Proteomes" id="UP000052020">
    <property type="component" value="Unassembled WGS sequence"/>
</dbReference>
<proteinExistence type="predicted"/>
<dbReference type="Gene3D" id="1.10.8.10">
    <property type="entry name" value="DNA helicase RuvA subunit, C-terminal domain"/>
    <property type="match status" value="1"/>
</dbReference>